<comment type="caution">
    <text evidence="1">The sequence shown here is derived from an EMBL/GenBank/DDBJ whole genome shotgun (WGS) entry which is preliminary data.</text>
</comment>
<protein>
    <submittedName>
        <fullName evidence="1">Uncharacterized protein</fullName>
    </submittedName>
</protein>
<accession>A0A9X1VFG5</accession>
<keyword evidence="2" id="KW-1185">Reference proteome</keyword>
<reference evidence="1" key="1">
    <citation type="submission" date="2022-03" db="EMBL/GenBank/DDBJ databases">
        <title>Bacterial whole genome sequence for Hymenobacter sp. DH14.</title>
        <authorList>
            <person name="Le V."/>
        </authorList>
    </citation>
    <scope>NUCLEOTIDE SEQUENCE</scope>
    <source>
        <strain evidence="1">DH14</strain>
    </source>
</reference>
<evidence type="ECO:0000313" key="1">
    <source>
        <dbReference type="EMBL" id="MCI1187752.1"/>
    </source>
</evidence>
<proteinExistence type="predicted"/>
<dbReference type="RefSeq" id="WP_241936027.1">
    <property type="nucleotide sequence ID" value="NZ_JALBGC010000003.1"/>
</dbReference>
<gene>
    <name evidence="1" type="ORF">MON38_10000</name>
</gene>
<dbReference type="AlphaFoldDB" id="A0A9X1VFG5"/>
<evidence type="ECO:0000313" key="2">
    <source>
        <dbReference type="Proteomes" id="UP001139193"/>
    </source>
</evidence>
<organism evidence="1 2">
    <name type="scientific">Hymenobacter cyanobacteriorum</name>
    <dbReference type="NCBI Taxonomy" id="2926463"/>
    <lineage>
        <taxon>Bacteria</taxon>
        <taxon>Pseudomonadati</taxon>
        <taxon>Bacteroidota</taxon>
        <taxon>Cytophagia</taxon>
        <taxon>Cytophagales</taxon>
        <taxon>Hymenobacteraceae</taxon>
        <taxon>Hymenobacter</taxon>
    </lineage>
</organism>
<sequence>MREVERQPHPGREAGVLPLVAQQLALIYYGCIAPAVGEVGIENRVAALVAQGRRAAEGALRLVVAKAGEQLRGVQQVLRAQAHGHRIAYQALHHAIAEQVEGVR</sequence>
<dbReference type="Proteomes" id="UP001139193">
    <property type="component" value="Unassembled WGS sequence"/>
</dbReference>
<name>A0A9X1VFG5_9BACT</name>
<dbReference type="EMBL" id="JALBGC010000003">
    <property type="protein sequence ID" value="MCI1187752.1"/>
    <property type="molecule type" value="Genomic_DNA"/>
</dbReference>